<dbReference type="RefSeq" id="WP_301245695.1">
    <property type="nucleotide sequence ID" value="NZ_JAROCC010000020.1"/>
</dbReference>
<reference evidence="1" key="1">
    <citation type="submission" date="2023-03" db="EMBL/GenBank/DDBJ databases">
        <title>MT1 and MT2 Draft Genomes of Novel Species.</title>
        <authorList>
            <person name="Venkateswaran K."/>
        </authorList>
    </citation>
    <scope>NUCLEOTIDE SEQUENCE</scope>
    <source>
        <strain evidence="1">F6_3S_P_2</strain>
    </source>
</reference>
<evidence type="ECO:0000313" key="2">
    <source>
        <dbReference type="Proteomes" id="UP001175097"/>
    </source>
</evidence>
<gene>
    <name evidence="1" type="ORF">P5G49_16760</name>
</gene>
<accession>A0ABT8JVA7</accession>
<keyword evidence="2" id="KW-1185">Reference proteome</keyword>
<protein>
    <submittedName>
        <fullName evidence="1">Uncharacterized protein</fullName>
    </submittedName>
</protein>
<proteinExistence type="predicted"/>
<sequence>MHYQIKTYQGVNITLNEGFELDKYLSTLLNPQIESVAIGTVSMLKRNIQRIRPVYEEGESPVGEKVLVYSPREPEPYIAHVEDYDAAQTTKQVNDRNLFIRIGDTIINRDDYSLVMQN</sequence>
<comment type="caution">
    <text evidence="1">The sequence shown here is derived from an EMBL/GenBank/DDBJ whole genome shotgun (WGS) entry which is preliminary data.</text>
</comment>
<dbReference type="Proteomes" id="UP001175097">
    <property type="component" value="Unassembled WGS sequence"/>
</dbReference>
<name>A0ABT8JVA7_9BACL</name>
<evidence type="ECO:0000313" key="1">
    <source>
        <dbReference type="EMBL" id="MDN4609115.1"/>
    </source>
</evidence>
<organism evidence="1 2">
    <name type="scientific">Sporosarcina highlanderae</name>
    <dbReference type="NCBI Taxonomy" id="3035916"/>
    <lineage>
        <taxon>Bacteria</taxon>
        <taxon>Bacillati</taxon>
        <taxon>Bacillota</taxon>
        <taxon>Bacilli</taxon>
        <taxon>Bacillales</taxon>
        <taxon>Caryophanaceae</taxon>
        <taxon>Sporosarcina</taxon>
    </lineage>
</organism>
<dbReference type="EMBL" id="JAROCC010000020">
    <property type="protein sequence ID" value="MDN4609115.1"/>
    <property type="molecule type" value="Genomic_DNA"/>
</dbReference>